<dbReference type="Proteomes" id="UP001203136">
    <property type="component" value="Unassembled WGS sequence"/>
</dbReference>
<evidence type="ECO:0000256" key="2">
    <source>
        <dbReference type="ARBA" id="ARBA00022801"/>
    </source>
</evidence>
<evidence type="ECO:0000256" key="1">
    <source>
        <dbReference type="ARBA" id="ARBA00022500"/>
    </source>
</evidence>
<dbReference type="AlphaFoldDB" id="A0AAW6API8"/>
<comment type="caution">
    <text evidence="5">The sequence shown here is derived from an EMBL/GenBank/DDBJ whole genome shotgun (WGS) entry which is preliminary data.</text>
</comment>
<dbReference type="SUPFAM" id="SSF64438">
    <property type="entry name" value="CNF1/YfiH-like putative cysteine hydrolases"/>
    <property type="match status" value="1"/>
</dbReference>
<keyword evidence="2 3" id="KW-0378">Hydrolase</keyword>
<dbReference type="GO" id="GO:0050568">
    <property type="term" value="F:protein-glutamine glutaminase activity"/>
    <property type="evidence" value="ECO:0007669"/>
    <property type="project" value="UniProtKB-UniRule"/>
</dbReference>
<dbReference type="PANTHER" id="PTHR35147:SF1">
    <property type="entry name" value="CHEMORECEPTOR GLUTAMINE DEAMIDASE CHED-RELATED"/>
    <property type="match status" value="1"/>
</dbReference>
<dbReference type="Proteomes" id="UP001300871">
    <property type="component" value="Unassembled WGS sequence"/>
</dbReference>
<dbReference type="EC" id="3.5.1.44" evidence="3"/>
<accession>A0AAW6API8</accession>
<keyword evidence="1 3" id="KW-0145">Chemotaxis</keyword>
<protein>
    <recommendedName>
        <fullName evidence="3">Probable chemoreceptor glutamine deamidase CheD</fullName>
        <ecNumber evidence="3">3.5.1.44</ecNumber>
    </recommendedName>
</protein>
<gene>
    <name evidence="3" type="primary">cheD</name>
    <name evidence="4" type="ORF">K5I21_03640</name>
    <name evidence="5" type="ORF">PM006_02875</name>
</gene>
<dbReference type="EMBL" id="JAQLGM010000004">
    <property type="protein sequence ID" value="MDB1999139.1"/>
    <property type="molecule type" value="Genomic_DNA"/>
</dbReference>
<dbReference type="CDD" id="cd16352">
    <property type="entry name" value="CheD"/>
    <property type="match status" value="1"/>
</dbReference>
<dbReference type="EMBL" id="JAINVB010000001">
    <property type="protein sequence ID" value="MCK0084989.1"/>
    <property type="molecule type" value="Genomic_DNA"/>
</dbReference>
<comment type="similarity">
    <text evidence="3">Belongs to the CheD family.</text>
</comment>
<organism evidence="5 6">
    <name type="scientific">Clostridium symbiosum</name>
    <name type="common">Bacteroides symbiosus</name>
    <dbReference type="NCBI Taxonomy" id="1512"/>
    <lineage>
        <taxon>Bacteria</taxon>
        <taxon>Bacillati</taxon>
        <taxon>Bacillota</taxon>
        <taxon>Clostridia</taxon>
        <taxon>Lachnospirales</taxon>
        <taxon>Lachnospiraceae</taxon>
        <taxon>Otoolea</taxon>
    </lineage>
</organism>
<dbReference type="Gene3D" id="3.30.1330.200">
    <property type="match status" value="1"/>
</dbReference>
<evidence type="ECO:0000313" key="5">
    <source>
        <dbReference type="EMBL" id="MDB1999139.1"/>
    </source>
</evidence>
<evidence type="ECO:0000256" key="3">
    <source>
        <dbReference type="HAMAP-Rule" id="MF_01440"/>
    </source>
</evidence>
<proteinExistence type="inferred from homology"/>
<dbReference type="InterPro" id="IPR011324">
    <property type="entry name" value="Cytotoxic_necrot_fac-like_cat"/>
</dbReference>
<dbReference type="GeneID" id="57967150"/>
<dbReference type="GO" id="GO:0006935">
    <property type="term" value="P:chemotaxis"/>
    <property type="evidence" value="ECO:0007669"/>
    <property type="project" value="UniProtKB-UniRule"/>
</dbReference>
<sequence>MKQILIRPVQLAVSEENTVLASLALGSSLAVCMYDVNRHIGGMVHTLLPRVPEKEAAGQELRYVDTSIVALYDAMMAKGADAYDLRAKLAGGARIFSFAAREKYREIGRENVDCARQKLQELNIPVISEDTGENYGRSIYFYTDDGKLEIETVNHAKYLI</sequence>
<name>A0AAW6API8_CLOSY</name>
<comment type="catalytic activity">
    <reaction evidence="3">
        <text>L-glutaminyl-[protein] + H2O = L-glutamyl-[protein] + NH4(+)</text>
        <dbReference type="Rhea" id="RHEA:16441"/>
        <dbReference type="Rhea" id="RHEA-COMP:10207"/>
        <dbReference type="Rhea" id="RHEA-COMP:10208"/>
        <dbReference type="ChEBI" id="CHEBI:15377"/>
        <dbReference type="ChEBI" id="CHEBI:28938"/>
        <dbReference type="ChEBI" id="CHEBI:29973"/>
        <dbReference type="ChEBI" id="CHEBI:30011"/>
        <dbReference type="EC" id="3.5.1.44"/>
    </reaction>
</comment>
<reference evidence="4" key="1">
    <citation type="journal article" date="2022" name="Cell Host Microbe">
        <title>Colonization of the live biotherapeutic product VE303 and modulation of the microbiota and metabolites in healthy volunteers.</title>
        <authorList>
            <person name="Dsouza M."/>
            <person name="Menon R."/>
            <person name="Crossette E."/>
            <person name="Bhattarai S.K."/>
            <person name="Schneider J."/>
            <person name="Kim Y.G."/>
            <person name="Reddy S."/>
            <person name="Caballero S."/>
            <person name="Felix C."/>
            <person name="Cornacchione L."/>
            <person name="Hendrickson J."/>
            <person name="Watson A.R."/>
            <person name="Minot S.S."/>
            <person name="Greenfield N."/>
            <person name="Schopf L."/>
            <person name="Szabady R."/>
            <person name="Patarroyo J."/>
            <person name="Smith W."/>
            <person name="Harrison P."/>
            <person name="Kuijper E.J."/>
            <person name="Kelly C.P."/>
            <person name="Olle B."/>
            <person name="Bobilev D."/>
            <person name="Silber J.L."/>
            <person name="Bucci V."/>
            <person name="Roberts B."/>
            <person name="Faith J."/>
            <person name="Norman J.M."/>
        </authorList>
    </citation>
    <scope>NUCLEOTIDE SEQUENCE</scope>
    <source>
        <strain evidence="4">VE303-04</strain>
    </source>
</reference>
<evidence type="ECO:0000313" key="4">
    <source>
        <dbReference type="EMBL" id="MCK0084989.1"/>
    </source>
</evidence>
<dbReference type="RefSeq" id="WP_024739509.1">
    <property type="nucleotide sequence ID" value="NZ_CABHNX010000203.1"/>
</dbReference>
<dbReference type="Pfam" id="PF03975">
    <property type="entry name" value="CheD"/>
    <property type="match status" value="1"/>
</dbReference>
<dbReference type="PANTHER" id="PTHR35147">
    <property type="entry name" value="CHEMORECEPTOR GLUTAMINE DEAMIDASE CHED-RELATED"/>
    <property type="match status" value="1"/>
</dbReference>
<evidence type="ECO:0000313" key="6">
    <source>
        <dbReference type="Proteomes" id="UP001300871"/>
    </source>
</evidence>
<dbReference type="InterPro" id="IPR005659">
    <property type="entry name" value="Chemorcpt_Glu_NH3ase_CheD"/>
</dbReference>
<comment type="function">
    <text evidence="3">Probably deamidates glutamine residues to glutamate on methyl-accepting chemotaxis receptors (MCPs), playing an important role in chemotaxis.</text>
</comment>
<dbReference type="InterPro" id="IPR038592">
    <property type="entry name" value="CheD-like_sf"/>
</dbReference>
<dbReference type="HAMAP" id="MF_01440">
    <property type="entry name" value="CheD"/>
    <property type="match status" value="1"/>
</dbReference>
<reference evidence="5" key="2">
    <citation type="submission" date="2023-01" db="EMBL/GenBank/DDBJ databases">
        <title>Human gut microbiome strain richness.</title>
        <authorList>
            <person name="Chen-Liaw A."/>
        </authorList>
    </citation>
    <scope>NUCLEOTIDE SEQUENCE</scope>
    <source>
        <strain evidence="5">B1_m1001713B170214d0_201011</strain>
    </source>
</reference>